<dbReference type="PROSITE" id="PS51032">
    <property type="entry name" value="AP2_ERF"/>
    <property type="match status" value="1"/>
</dbReference>
<accession>A0A2U1PZ29</accession>
<evidence type="ECO:0000256" key="5">
    <source>
        <dbReference type="ARBA" id="ARBA00023163"/>
    </source>
</evidence>
<gene>
    <name evidence="8" type="ORF">CTI12_AA095040</name>
</gene>
<keyword evidence="3" id="KW-0805">Transcription regulation</keyword>
<dbReference type="GO" id="GO:0005634">
    <property type="term" value="C:nucleus"/>
    <property type="evidence" value="ECO:0007669"/>
    <property type="project" value="UniProtKB-SubCell"/>
</dbReference>
<dbReference type="STRING" id="35608.A0A2U1PZ29"/>
<feature type="domain" description="AP2/ERF" evidence="7">
    <location>
        <begin position="194"/>
        <end position="252"/>
    </location>
</feature>
<dbReference type="GO" id="GO:0003700">
    <property type="term" value="F:DNA-binding transcription factor activity"/>
    <property type="evidence" value="ECO:0007669"/>
    <property type="project" value="InterPro"/>
</dbReference>
<proteinExistence type="predicted"/>
<dbReference type="AlphaFoldDB" id="A0A2U1PZ29"/>
<evidence type="ECO:0000256" key="1">
    <source>
        <dbReference type="ARBA" id="ARBA00004123"/>
    </source>
</evidence>
<keyword evidence="4 8" id="KW-0238">DNA-binding</keyword>
<name>A0A2U1PZ29_ARTAN</name>
<dbReference type="PANTHER" id="PTHR31190">
    <property type="entry name" value="DNA-BINDING DOMAIN"/>
    <property type="match status" value="1"/>
</dbReference>
<dbReference type="InterPro" id="IPR036955">
    <property type="entry name" value="AP2/ERF_dom_sf"/>
</dbReference>
<dbReference type="Gene3D" id="3.30.730.10">
    <property type="entry name" value="AP2/ERF domain"/>
    <property type="match status" value="1"/>
</dbReference>
<dbReference type="CDD" id="cd00018">
    <property type="entry name" value="AP2"/>
    <property type="match status" value="1"/>
</dbReference>
<keyword evidence="6" id="KW-0539">Nucleus</keyword>
<evidence type="ECO:0000256" key="4">
    <source>
        <dbReference type="ARBA" id="ARBA00023125"/>
    </source>
</evidence>
<dbReference type="PRINTS" id="PR00367">
    <property type="entry name" value="ETHRSPELEMNT"/>
</dbReference>
<dbReference type="InterPro" id="IPR001471">
    <property type="entry name" value="AP2/ERF_dom"/>
</dbReference>
<evidence type="ECO:0000313" key="9">
    <source>
        <dbReference type="Proteomes" id="UP000245207"/>
    </source>
</evidence>
<keyword evidence="2" id="KW-0611">Plant defense</keyword>
<protein>
    <submittedName>
        <fullName evidence="8">DNA-binding domain-containing protein</fullName>
    </submittedName>
</protein>
<dbReference type="PANTHER" id="PTHR31190:SF250">
    <property type="entry name" value="TRANSCRIPTION FACTOR AP2-EREBP FAMILY"/>
    <property type="match status" value="1"/>
</dbReference>
<evidence type="ECO:0000256" key="2">
    <source>
        <dbReference type="ARBA" id="ARBA00022821"/>
    </source>
</evidence>
<evidence type="ECO:0000256" key="6">
    <source>
        <dbReference type="ARBA" id="ARBA00023242"/>
    </source>
</evidence>
<comment type="caution">
    <text evidence="8">The sequence shown here is derived from an EMBL/GenBank/DDBJ whole genome shotgun (WGS) entry which is preliminary data.</text>
</comment>
<reference evidence="8 9" key="1">
    <citation type="journal article" date="2018" name="Mol. Plant">
        <title>The genome of Artemisia annua provides insight into the evolution of Asteraceae family and artemisinin biosynthesis.</title>
        <authorList>
            <person name="Shen Q."/>
            <person name="Zhang L."/>
            <person name="Liao Z."/>
            <person name="Wang S."/>
            <person name="Yan T."/>
            <person name="Shi P."/>
            <person name="Liu M."/>
            <person name="Fu X."/>
            <person name="Pan Q."/>
            <person name="Wang Y."/>
            <person name="Lv Z."/>
            <person name="Lu X."/>
            <person name="Zhang F."/>
            <person name="Jiang W."/>
            <person name="Ma Y."/>
            <person name="Chen M."/>
            <person name="Hao X."/>
            <person name="Li L."/>
            <person name="Tang Y."/>
            <person name="Lv G."/>
            <person name="Zhou Y."/>
            <person name="Sun X."/>
            <person name="Brodelius P.E."/>
            <person name="Rose J.K.C."/>
            <person name="Tang K."/>
        </authorList>
    </citation>
    <scope>NUCLEOTIDE SEQUENCE [LARGE SCALE GENOMIC DNA]</scope>
    <source>
        <strain evidence="9">cv. Huhao1</strain>
        <tissue evidence="8">Leaf</tissue>
    </source>
</reference>
<dbReference type="GO" id="GO:0003677">
    <property type="term" value="F:DNA binding"/>
    <property type="evidence" value="ECO:0007669"/>
    <property type="project" value="UniProtKB-KW"/>
</dbReference>
<dbReference type="GO" id="GO:0009873">
    <property type="term" value="P:ethylene-activated signaling pathway"/>
    <property type="evidence" value="ECO:0007669"/>
    <property type="project" value="InterPro"/>
</dbReference>
<evidence type="ECO:0000256" key="3">
    <source>
        <dbReference type="ARBA" id="ARBA00023015"/>
    </source>
</evidence>
<evidence type="ECO:0000313" key="8">
    <source>
        <dbReference type="EMBL" id="PWA90975.1"/>
    </source>
</evidence>
<dbReference type="FunFam" id="3.30.730.10:FF:000001">
    <property type="entry name" value="Ethylene-responsive transcription factor 2"/>
    <property type="match status" value="1"/>
</dbReference>
<evidence type="ECO:0000259" key="7">
    <source>
        <dbReference type="PROSITE" id="PS51032"/>
    </source>
</evidence>
<dbReference type="InterPro" id="IPR044808">
    <property type="entry name" value="ERF_plant"/>
</dbReference>
<dbReference type="SUPFAM" id="SSF54171">
    <property type="entry name" value="DNA-binding domain"/>
    <property type="match status" value="1"/>
</dbReference>
<dbReference type="GO" id="GO:0006952">
    <property type="term" value="P:defense response"/>
    <property type="evidence" value="ECO:0007669"/>
    <property type="project" value="UniProtKB-KW"/>
</dbReference>
<dbReference type="InterPro" id="IPR016177">
    <property type="entry name" value="DNA-bd_dom_sf"/>
</dbReference>
<keyword evidence="5" id="KW-0804">Transcription</keyword>
<dbReference type="EMBL" id="PKPP01000584">
    <property type="protein sequence ID" value="PWA90975.1"/>
    <property type="molecule type" value="Genomic_DNA"/>
</dbReference>
<sequence>MYDQQTHFDFTQLESVRTFLLDDHSETFYNDYYPIHFSEINNNAMNFPTLSEESSVMADNSGSSSGLISSYLMEDLIDPLPNLEEFEISSLFHENSNNLFPVTNSSCDNFFSVSSSSDNLNDPIHTQQMFPDNTVDTPATGSDLLVPLNWDFSTGNVVPIAEDNESQPRANNCNKLDDVKDIVSKALPSLPERKFRGVRRRPWGKFTAEMRNPEKKGARLWLGTYDTPEEAAMAYDRAAFKHRGSHALLNFPHLIDLKWTRPMDAWSCLNRTFRYRTSPFRVWGLNGPIAGLVFIKAKIMATTAHSMSSTTLIDGRAPLRQGAVTSAQCVSLPSLPPPSLQQQNRVSKATGYC</sequence>
<dbReference type="SMART" id="SM00380">
    <property type="entry name" value="AP2"/>
    <property type="match status" value="1"/>
</dbReference>
<dbReference type="Pfam" id="PF00847">
    <property type="entry name" value="AP2"/>
    <property type="match status" value="1"/>
</dbReference>
<organism evidence="8 9">
    <name type="scientific">Artemisia annua</name>
    <name type="common">Sweet wormwood</name>
    <dbReference type="NCBI Taxonomy" id="35608"/>
    <lineage>
        <taxon>Eukaryota</taxon>
        <taxon>Viridiplantae</taxon>
        <taxon>Streptophyta</taxon>
        <taxon>Embryophyta</taxon>
        <taxon>Tracheophyta</taxon>
        <taxon>Spermatophyta</taxon>
        <taxon>Magnoliopsida</taxon>
        <taxon>eudicotyledons</taxon>
        <taxon>Gunneridae</taxon>
        <taxon>Pentapetalae</taxon>
        <taxon>asterids</taxon>
        <taxon>campanulids</taxon>
        <taxon>Asterales</taxon>
        <taxon>Asteraceae</taxon>
        <taxon>Asteroideae</taxon>
        <taxon>Anthemideae</taxon>
        <taxon>Artemisiinae</taxon>
        <taxon>Artemisia</taxon>
    </lineage>
</organism>
<keyword evidence="9" id="KW-1185">Reference proteome</keyword>
<comment type="subcellular location">
    <subcellularLocation>
        <location evidence="1">Nucleus</location>
    </subcellularLocation>
</comment>
<dbReference type="Proteomes" id="UP000245207">
    <property type="component" value="Unassembled WGS sequence"/>
</dbReference>